<organism evidence="8 9">
    <name type="scientific">Thermococcus celer Vu 13 = JCM 8558</name>
    <dbReference type="NCBI Taxonomy" id="1293037"/>
    <lineage>
        <taxon>Archaea</taxon>
        <taxon>Methanobacteriati</taxon>
        <taxon>Methanobacteriota</taxon>
        <taxon>Thermococci</taxon>
        <taxon>Thermococcales</taxon>
        <taxon>Thermococcaceae</taxon>
        <taxon>Thermococcus</taxon>
    </lineage>
</organism>
<proteinExistence type="predicted"/>
<dbReference type="OrthoDB" id="5682at2157"/>
<dbReference type="InterPro" id="IPR006638">
    <property type="entry name" value="Elp3/MiaA/NifB-like_rSAM"/>
</dbReference>
<dbReference type="NCBIfam" id="TIGR04337">
    <property type="entry name" value="AmmeMemoSam_rS"/>
    <property type="match status" value="1"/>
</dbReference>
<dbReference type="GO" id="GO:0046872">
    <property type="term" value="F:metal ion binding"/>
    <property type="evidence" value="ECO:0007669"/>
    <property type="project" value="UniProtKB-KW"/>
</dbReference>
<evidence type="ECO:0000259" key="7">
    <source>
        <dbReference type="PROSITE" id="PS51918"/>
    </source>
</evidence>
<accession>A0A218P492</accession>
<dbReference type="InterPro" id="IPR027596">
    <property type="entry name" value="AmmeMemoSam_rS"/>
</dbReference>
<feature type="binding site" evidence="6">
    <location>
        <position position="86"/>
    </location>
    <ligand>
        <name>[4Fe-4S] cluster</name>
        <dbReference type="ChEBI" id="CHEBI:49883"/>
        <note>4Fe-4S-S-AdoMet</note>
    </ligand>
</feature>
<gene>
    <name evidence="8" type="ORF">A3L02_09275</name>
</gene>
<dbReference type="InterPro" id="IPR034457">
    <property type="entry name" value="Organic_radical-activating"/>
</dbReference>
<keyword evidence="9" id="KW-1185">Reference proteome</keyword>
<protein>
    <submittedName>
        <fullName evidence="8">Radical SAM protein</fullName>
    </submittedName>
</protein>
<sequence length="348" mass="39902">MREAMYWEPLGDGKVRCRLCPLNCIINEGQRGSCRVRKNIGGRLYTLNYGKVSSIAADPVEKKPLFHFWPGSCALSVSTVGCNMHCKHCQNWEISQADESFPYLHDATPGEIVALARRYGCESIAYTYNEPVIWYEFVLDTAKLARREGVYNLLITNGYINEEPFRELAPYVDAMNIDIKAFNDEFYMKISGVPGGEPSRRTAEIAKKEFGIQVELTYLIIPTLNDGEDEIRRFARWVVESLGDETPVHFSRFFPNYKLTNLPPTPIETVEKAYRIAREEGLKFVYVGNVPGHEGENTYCPKCGKPLIVRRGFEIIGYHVKDGRCGYCGEPVPVVGTYRKKRYKWMWW</sequence>
<dbReference type="Pfam" id="PF04055">
    <property type="entry name" value="Radical_SAM"/>
    <property type="match status" value="1"/>
</dbReference>
<dbReference type="KEGG" id="tce:A3L02_09275"/>
<feature type="domain" description="Radical SAM core" evidence="7">
    <location>
        <begin position="67"/>
        <end position="283"/>
    </location>
</feature>
<keyword evidence="4 6" id="KW-0408">Iron</keyword>
<dbReference type="CDD" id="cd01335">
    <property type="entry name" value="Radical_SAM"/>
    <property type="match status" value="1"/>
</dbReference>
<dbReference type="Proteomes" id="UP000197156">
    <property type="component" value="Chromosome"/>
</dbReference>
<keyword evidence="2 6" id="KW-0949">S-adenosyl-L-methionine</keyword>
<evidence type="ECO:0000256" key="4">
    <source>
        <dbReference type="ARBA" id="ARBA00023004"/>
    </source>
</evidence>
<keyword evidence="1" id="KW-0004">4Fe-4S</keyword>
<evidence type="ECO:0000256" key="6">
    <source>
        <dbReference type="PIRSR" id="PIRSR004869-50"/>
    </source>
</evidence>
<name>A0A218P492_THECE</name>
<dbReference type="PANTHER" id="PTHR30352">
    <property type="entry name" value="PYRUVATE FORMATE-LYASE-ACTIVATING ENZYME"/>
    <property type="match status" value="1"/>
</dbReference>
<dbReference type="PANTHER" id="PTHR30352:SF5">
    <property type="entry name" value="PYRUVATE FORMATE-LYASE 1-ACTIVATING ENZYME"/>
    <property type="match status" value="1"/>
</dbReference>
<dbReference type="RefSeq" id="WP_088863655.1">
    <property type="nucleotide sequence ID" value="NZ_CP014854.1"/>
</dbReference>
<keyword evidence="3 6" id="KW-0479">Metal-binding</keyword>
<dbReference type="InterPro" id="IPR013785">
    <property type="entry name" value="Aldolase_TIM"/>
</dbReference>
<dbReference type="SMART" id="SM00729">
    <property type="entry name" value="Elp3"/>
    <property type="match status" value="1"/>
</dbReference>
<feature type="binding site" evidence="6">
    <location>
        <position position="89"/>
    </location>
    <ligand>
        <name>[4Fe-4S] cluster</name>
        <dbReference type="ChEBI" id="CHEBI:49883"/>
        <note>4Fe-4S-S-AdoMet</note>
    </ligand>
</feature>
<dbReference type="SFLD" id="SFLDG01101">
    <property type="entry name" value="Uncharacterised_Radical_SAM_Su"/>
    <property type="match status" value="1"/>
</dbReference>
<evidence type="ECO:0000256" key="5">
    <source>
        <dbReference type="ARBA" id="ARBA00023014"/>
    </source>
</evidence>
<dbReference type="PROSITE" id="PS51918">
    <property type="entry name" value="RADICAL_SAM"/>
    <property type="match status" value="1"/>
</dbReference>
<reference evidence="8 9" key="1">
    <citation type="submission" date="2016-03" db="EMBL/GenBank/DDBJ databases">
        <title>Complete genome sequence of Thermococcus celer.</title>
        <authorList>
            <person name="Oger P.M."/>
        </authorList>
    </citation>
    <scope>NUCLEOTIDE SEQUENCE [LARGE SCALE GENOMIC DNA]</scope>
    <source>
        <strain evidence="8 9">Vu 13</strain>
    </source>
</reference>
<feature type="binding site" evidence="6">
    <location>
        <position position="82"/>
    </location>
    <ligand>
        <name>[4Fe-4S] cluster</name>
        <dbReference type="ChEBI" id="CHEBI:49883"/>
        <note>4Fe-4S-S-AdoMet</note>
    </ligand>
</feature>
<dbReference type="PIRSF" id="PIRSF004869">
    <property type="entry name" value="PflX_prd"/>
    <property type="match status" value="1"/>
</dbReference>
<dbReference type="GO" id="GO:0051539">
    <property type="term" value="F:4 iron, 4 sulfur cluster binding"/>
    <property type="evidence" value="ECO:0007669"/>
    <property type="project" value="UniProtKB-KW"/>
</dbReference>
<evidence type="ECO:0000256" key="3">
    <source>
        <dbReference type="ARBA" id="ARBA00022723"/>
    </source>
</evidence>
<dbReference type="GeneID" id="33324954"/>
<keyword evidence="5 6" id="KW-0411">Iron-sulfur</keyword>
<dbReference type="Gene3D" id="3.20.20.70">
    <property type="entry name" value="Aldolase class I"/>
    <property type="match status" value="1"/>
</dbReference>
<dbReference type="InterPro" id="IPR007197">
    <property type="entry name" value="rSAM"/>
</dbReference>
<dbReference type="SFLD" id="SFLDS00029">
    <property type="entry name" value="Radical_SAM"/>
    <property type="match status" value="1"/>
</dbReference>
<dbReference type="EMBL" id="CP014854">
    <property type="protein sequence ID" value="ASI99739.1"/>
    <property type="molecule type" value="Genomic_DNA"/>
</dbReference>
<comment type="cofactor">
    <cofactor evidence="6">
        <name>[4Fe-4S] cluster</name>
        <dbReference type="ChEBI" id="CHEBI:49883"/>
    </cofactor>
    <text evidence="6">Binds 1 [4Fe-4S] cluster. The cluster is coordinated with 3 cysteines and an exchangeable S-adenosyl-L-methionine.</text>
</comment>
<evidence type="ECO:0000256" key="2">
    <source>
        <dbReference type="ARBA" id="ARBA00022691"/>
    </source>
</evidence>
<evidence type="ECO:0000313" key="9">
    <source>
        <dbReference type="Proteomes" id="UP000197156"/>
    </source>
</evidence>
<dbReference type="InterPro" id="IPR016431">
    <property type="entry name" value="Pyrv-formate_lyase-activ_prd"/>
</dbReference>
<dbReference type="GO" id="GO:0003824">
    <property type="term" value="F:catalytic activity"/>
    <property type="evidence" value="ECO:0007669"/>
    <property type="project" value="InterPro"/>
</dbReference>
<evidence type="ECO:0000256" key="1">
    <source>
        <dbReference type="ARBA" id="ARBA00022485"/>
    </source>
</evidence>
<evidence type="ECO:0000313" key="8">
    <source>
        <dbReference type="EMBL" id="ASI99739.1"/>
    </source>
</evidence>
<dbReference type="InterPro" id="IPR058240">
    <property type="entry name" value="rSAM_sf"/>
</dbReference>
<dbReference type="SUPFAM" id="SSF102114">
    <property type="entry name" value="Radical SAM enzymes"/>
    <property type="match status" value="1"/>
</dbReference>
<dbReference type="AlphaFoldDB" id="A0A218P492"/>